<feature type="coiled-coil region" evidence="1">
    <location>
        <begin position="321"/>
        <end position="348"/>
    </location>
</feature>
<accession>A0A9W7B8S7</accession>
<gene>
    <name evidence="3" type="ORF">TrST_g80</name>
</gene>
<organism evidence="3 4">
    <name type="scientific">Triparma strigata</name>
    <dbReference type="NCBI Taxonomy" id="1606541"/>
    <lineage>
        <taxon>Eukaryota</taxon>
        <taxon>Sar</taxon>
        <taxon>Stramenopiles</taxon>
        <taxon>Ochrophyta</taxon>
        <taxon>Bolidophyceae</taxon>
        <taxon>Parmales</taxon>
        <taxon>Triparmaceae</taxon>
        <taxon>Triparma</taxon>
    </lineage>
</organism>
<dbReference type="GO" id="GO:0019902">
    <property type="term" value="F:phosphatase binding"/>
    <property type="evidence" value="ECO:0007669"/>
    <property type="project" value="TreeGrafter"/>
</dbReference>
<feature type="compositionally biased region" description="Polar residues" evidence="2">
    <location>
        <begin position="46"/>
        <end position="55"/>
    </location>
</feature>
<evidence type="ECO:0000256" key="2">
    <source>
        <dbReference type="SAM" id="MobiDB-lite"/>
    </source>
</evidence>
<feature type="region of interest" description="Disordered" evidence="2">
    <location>
        <begin position="3026"/>
        <end position="3077"/>
    </location>
</feature>
<feature type="compositionally biased region" description="Basic and acidic residues" evidence="2">
    <location>
        <begin position="18"/>
        <end position="33"/>
    </location>
</feature>
<comment type="caution">
    <text evidence="3">The sequence shown here is derived from an EMBL/GenBank/DDBJ whole genome shotgun (WGS) entry which is preliminary data.</text>
</comment>
<feature type="region of interest" description="Disordered" evidence="2">
    <location>
        <begin position="15"/>
        <end position="58"/>
    </location>
</feature>
<feature type="coiled-coil region" evidence="1">
    <location>
        <begin position="811"/>
        <end position="845"/>
    </location>
</feature>
<protein>
    <recommendedName>
        <fullName evidence="5">Sfi1 spindle body domain-containing protein</fullName>
    </recommendedName>
</protein>
<keyword evidence="4" id="KW-1185">Reference proteome</keyword>
<evidence type="ECO:0000313" key="4">
    <source>
        <dbReference type="Proteomes" id="UP001165085"/>
    </source>
</evidence>
<proteinExistence type="predicted"/>
<feature type="coiled-coil region" evidence="1">
    <location>
        <begin position="2929"/>
        <end position="2975"/>
    </location>
</feature>
<dbReference type="Proteomes" id="UP001165085">
    <property type="component" value="Unassembled WGS sequence"/>
</dbReference>
<sequence length="3077" mass="359563">MSGWMMDSLVARTALAGSDKERPVPRKLREGAGRKTPRVKVGMKSGSPSSASGTPLSHHKSLSAFWEHGDDAHDRQKEALKQHAMRSKGKHKHKTISAYKVKYTVMSKDSKHFLELVIQKIMHCWRRKQVLTLMKGFHVWKEATLTMDLDTARQVKELRNKLNQAKSQISMFSAELLDETEYNSLTPEEAEQVLSERWQARMAAERSTRMRTMNKMVGMLRHRCLFSTYVGWKNYTKSMKAERANHLKSTKLFIHNMMHNSLQLRFNQWREYYAQRKKLKKFVGRFMGGKMHRMMDYAFRMLRKNMVDEEIEEGRLENASREELESEIKSLHAQLQLVQTQIGDIQQEKRARGMRNMERYVAMWKNKSLVSSFSSWRMNVAERKRQKSLLKKTLARMANSKLVASFEHWNSYAAFVKRQEYLGKKVLTRLINIKVSSAFSKWALSVRRQKELEAKAKEATTATFLEMEEIITELSAKVEKYEGSKQTNEELEGKVEMLESQLALLRGQLGTAKASQAEMAQKTAKKLIQTMINKALTTTFMAWKGEAGKGRENKMKAKRFIAKMSKASQFRCFAAWVAHHQETKVNKNIVKKFVARMNNSSAIRILTTWSTYCKERKKHKTMLKRFATRMKNSQALAAFVSWLEFLELRRRLKYLANKIMNRLENGQLFAAWQTWMIHVDEFREEQMRQEEDQYLNGQQKLERKAKREKARRMIQKIMNRTLATCLNGWKDYAQAEKENRIKIARFLKKLLNRHIAGSFVSWLEYVQLRKFLRNFMKRMIGGKVMNTLRFALKQWREFTVEMRNLEIEHGANSLHELVDSLSKKVNELESKNKLLLNSLGETKRAKMEAAERNMKRRIKEWTHGALIKTFQAWVLFIRTTKEDRTKLRRFLAKLQNGVLSRCLIAWYSVIAEKNKHKMIIAKVAAKIQNGVLVRVINAWRSFTTENVRQRVLLERFGKKLKNSAILASFVSWLEWMEARNRLKYLAQQIFNRLTNGQTYAAFSVWLEEVERQRAIEKESKDLAFMNEKDREAAEAKIRERERKRAKALEAIQRALHGTVAKVFFAMKSDYQQAKAERVKIARFLTKMKMRCVVSAIATWTDYCAKRRFLKGVINRFVFGKSLRLLSAGFLHWRYTTNQLKQMELEHGTVELEELVQQLKSQLEAVVAQNELLSASLGETKKAKMEAAQRNMKKRVQMWTNGCLAKTFAGWVKFVQGEREERTKLQRFMAKLLNAVSVKVFLAWAGWAVESKRFKVIVTRFRARLQNGILVRIIYAWRSSVEEDKRYRVLVQRFAAKLKNRAAFGAFASWQEFIFLRKRLKFLALKTFNRLANAQIYGAWEVWAGALEEARAKEREQEELQFLVGKEREEAEARLAEAERKKQKGLEMIQRMVNGCLANALQNWKAGAAQSKKERLMLERFVKRLKNKAVLSCLMSWQAFVGQRKWLRGLMIRMVGGAAKRNMFAAMRAWERYSSHMRELALEHGTADTAELLESLHEEVLQLKAQNELLLSQLGEEKLAKNAAAMRNMEKFIAQWQQKALISTLFAWKTYTADCRNDRMKMQRFLAKVLMGTISRCFDAWASEYLENKRHANLIKKVSSRMKMATIVRVFNAWKSCNDEEKRYRVLVQRFAAKLKNRAAFGAFASWQEFIFLRKRLKFLALKTFNRLANAQIYGAWEVWAGALEEARAKEREQEELQFLVGKEREEAEARLAEAERKKQKGLEMIQRMVNGCLATTLIEWKQFTQERKEERVKLQRFAKRLLMRCVVSSLASWRAYAKQRKWLRQLMIRMVGGAAKRQMFAAMRVWERFIAHQRVLEVEHGTVDQSDLVETLYHKVSELEAQNTLLISQLGEAKLKKQENAKKSMERFIISYQNKALTMTLFAWKQFTQSGREDRLKMKKMLGKVLLGCVARVFDAWAGLCWEKKKNAAIIKKIGLRIAKGCLFKTFNTWQSWLMEVKTNRVIIARFTLRLKNGAALRSFQSWKDFTSTRQYLRRLATKVFNRLANAQIYGAWIEWVGKVQEELARERADEELKYASEEEKKVEMAKRDEAERRRLAALHTVQKLVNGCLASTLQAWKVFAKESKRERVVMARFAAKLKYRQVAMCMMTWCEYVGQRDFLRKFMKKLIGGKTMRLKAHALSKWRTFMFDMRQLEAKTGSANVQELVENLNSKVLELEAQNALLIGQLGSAKMAKADLAKKSMQRFIQQWTNRSLTTTFSGWRTFVSDAKIERVKMARFIKRMTQGWVVKCFDAWRDDVKGEKRNLFVIRKVAMRMQNGLITRVFNNWQEFVSEEKRNRVTLQRFGRRIQNQKMIASFRSWEEYLFLRKRLKYLAFKVFNRLGNKALWEGWSVWVGALVEAQEKEHADEELKYASEAERKIEMAKRAAAEEKRKAGLRTIQKLVHGALANTLHAWVSFVKQAKHEKLVLARFAAKMKHRHVAMCMMTWCEYVGQRDFLRKFMKKLIGGRVFKEKAHALSVWRTFVFNMRELEASTGSANMQELVENLNSKVLELEAQNALLIGQLGSAKAAKADQAKKSMQRFIQQWKNKSLSLTMQGWKTYTKSAKEEKLKMVRFLRKMTHAWVAKCFEAWRDDIKGEKRNLFVIRKVAMRMQNGLITRVFNNWQEFVSEEKRNRVTLQRFGRRMQNQKMIASFRSWEEYLFLRKRLKYLAFKVFNRLGNKALWEGWSIWASALHEVKSREQADMELRYASETERQVELAKRAAAEEKRKAGLRAIQRLVNSTLANTLNAWIAFVKQTKHERMVIMRFVSKMKHRHVAMCMATWAEFCDKRNFLRRILRRLFGGRSAKLMHGAFDIWREGIKEQDKNAAIIRKFALRMKNQHLTSIFLRWFAFAHEQRENRIIVTRFVKRMQNQSAFRCFRHWIHFSNQRIRIRRLMKKCLGGKRTILLNAALQKWARTVAQEGVSQRENELFAQIEEMQKKIEDYEDEEIRAENEELKERVKSLEESSVVINKLTSLLMSPAVVGAAGAGTGTGIGGSGLGTPLSAIRGGGGAGASVAFSPRTNFGEMKEDMSSPSMMSTPGKLSLWGADVGHPTPKSGPSTAEPKPKKGNFYTEP</sequence>
<reference evidence="4" key="1">
    <citation type="journal article" date="2023" name="Commun. Biol.">
        <title>Genome analysis of Parmales, the sister group of diatoms, reveals the evolutionary specialization of diatoms from phago-mixotrophs to photoautotrophs.</title>
        <authorList>
            <person name="Ban H."/>
            <person name="Sato S."/>
            <person name="Yoshikawa S."/>
            <person name="Yamada K."/>
            <person name="Nakamura Y."/>
            <person name="Ichinomiya M."/>
            <person name="Sato N."/>
            <person name="Blanc-Mathieu R."/>
            <person name="Endo H."/>
            <person name="Kuwata A."/>
            <person name="Ogata H."/>
        </authorList>
    </citation>
    <scope>NUCLEOTIDE SEQUENCE [LARGE SCALE GENOMIC DNA]</scope>
    <source>
        <strain evidence="4">NIES 3701</strain>
    </source>
</reference>
<dbReference type="OrthoDB" id="194175at2759"/>
<dbReference type="InterPro" id="IPR052270">
    <property type="entry name" value="CACF_protein"/>
</dbReference>
<feature type="coiled-coil region" evidence="1">
    <location>
        <begin position="2159"/>
        <end position="2186"/>
    </location>
</feature>
<evidence type="ECO:0000313" key="3">
    <source>
        <dbReference type="EMBL" id="GMH86354.1"/>
    </source>
</evidence>
<feature type="coiled-coil region" evidence="1">
    <location>
        <begin position="2496"/>
        <end position="2523"/>
    </location>
</feature>
<evidence type="ECO:0008006" key="5">
    <source>
        <dbReference type="Google" id="ProtNLM"/>
    </source>
</evidence>
<keyword evidence="1" id="KW-0175">Coiled coil</keyword>
<name>A0A9W7B8S7_9STRA</name>
<feature type="coiled-coil region" evidence="1">
    <location>
        <begin position="1148"/>
        <end position="1175"/>
    </location>
</feature>
<dbReference type="EMBL" id="BRXY01000312">
    <property type="protein sequence ID" value="GMH86354.1"/>
    <property type="molecule type" value="Genomic_DNA"/>
</dbReference>
<dbReference type="PANTHER" id="PTHR22028">
    <property type="entry name" value="SFI1 SPINDLE BODY DOMAIN-CONTAINING PROTEIN-RELATED"/>
    <property type="match status" value="1"/>
</dbReference>
<dbReference type="PANTHER" id="PTHR22028:SF9">
    <property type="entry name" value="SFI1 SPINDLE BODY DOMAIN-CONTAINING PROTEIN"/>
    <property type="match status" value="1"/>
</dbReference>
<feature type="coiled-coil region" evidence="1">
    <location>
        <begin position="481"/>
        <end position="508"/>
    </location>
</feature>
<evidence type="ECO:0000256" key="1">
    <source>
        <dbReference type="SAM" id="Coils"/>
    </source>
</evidence>